<evidence type="ECO:0000313" key="2">
    <source>
        <dbReference type="EMBL" id="MCI51802.1"/>
    </source>
</evidence>
<organism evidence="2 3">
    <name type="scientific">Trifolium medium</name>
    <dbReference type="NCBI Taxonomy" id="97028"/>
    <lineage>
        <taxon>Eukaryota</taxon>
        <taxon>Viridiplantae</taxon>
        <taxon>Streptophyta</taxon>
        <taxon>Embryophyta</taxon>
        <taxon>Tracheophyta</taxon>
        <taxon>Spermatophyta</taxon>
        <taxon>Magnoliopsida</taxon>
        <taxon>eudicotyledons</taxon>
        <taxon>Gunneridae</taxon>
        <taxon>Pentapetalae</taxon>
        <taxon>rosids</taxon>
        <taxon>fabids</taxon>
        <taxon>Fabales</taxon>
        <taxon>Fabaceae</taxon>
        <taxon>Papilionoideae</taxon>
        <taxon>50 kb inversion clade</taxon>
        <taxon>NPAAA clade</taxon>
        <taxon>Hologalegina</taxon>
        <taxon>IRL clade</taxon>
        <taxon>Trifolieae</taxon>
        <taxon>Trifolium</taxon>
    </lineage>
</organism>
<accession>A0A392STN3</accession>
<evidence type="ECO:0000313" key="3">
    <source>
        <dbReference type="Proteomes" id="UP000265520"/>
    </source>
</evidence>
<name>A0A392STN3_9FABA</name>
<feature type="non-terminal residue" evidence="2">
    <location>
        <position position="24"/>
    </location>
</feature>
<evidence type="ECO:0000256" key="1">
    <source>
        <dbReference type="SAM" id="MobiDB-lite"/>
    </source>
</evidence>
<reference evidence="2 3" key="1">
    <citation type="journal article" date="2018" name="Front. Plant Sci.">
        <title>Red Clover (Trifolium pratense) and Zigzag Clover (T. medium) - A Picture of Genomic Similarities and Differences.</title>
        <authorList>
            <person name="Dluhosova J."/>
            <person name="Istvanek J."/>
            <person name="Nedelnik J."/>
            <person name="Repkova J."/>
        </authorList>
    </citation>
    <scope>NUCLEOTIDE SEQUENCE [LARGE SCALE GENOMIC DNA]</scope>
    <source>
        <strain evidence="3">cv. 10/8</strain>
        <tissue evidence="2">Leaf</tissue>
    </source>
</reference>
<dbReference type="EMBL" id="LXQA010437552">
    <property type="protein sequence ID" value="MCI51802.1"/>
    <property type="molecule type" value="Genomic_DNA"/>
</dbReference>
<feature type="region of interest" description="Disordered" evidence="1">
    <location>
        <begin position="1"/>
        <end position="24"/>
    </location>
</feature>
<protein>
    <submittedName>
        <fullName evidence="2">Uncharacterized protein</fullName>
    </submittedName>
</protein>
<keyword evidence="3" id="KW-1185">Reference proteome</keyword>
<dbReference type="Proteomes" id="UP000265520">
    <property type="component" value="Unassembled WGS sequence"/>
</dbReference>
<comment type="caution">
    <text evidence="2">The sequence shown here is derived from an EMBL/GenBank/DDBJ whole genome shotgun (WGS) entry which is preliminary data.</text>
</comment>
<proteinExistence type="predicted"/>
<dbReference type="AlphaFoldDB" id="A0A392STN3"/>
<sequence length="24" mass="2615">MEATTTAAAPTVDKDPKRVKRSIK</sequence>